<keyword evidence="1" id="KW-0472">Membrane</keyword>
<protein>
    <submittedName>
        <fullName evidence="2">Uncharacterized protein</fullName>
    </submittedName>
</protein>
<evidence type="ECO:0000256" key="1">
    <source>
        <dbReference type="SAM" id="Phobius"/>
    </source>
</evidence>
<dbReference type="Proteomes" id="UP000326799">
    <property type="component" value="Unassembled WGS sequence"/>
</dbReference>
<reference evidence="2 3" key="1">
    <citation type="submission" date="2019-04" db="EMBL/GenBank/DDBJ databases">
        <title>Fungal friends and foes A comparative genomics study of 23 Aspergillus species from section Flavi.</title>
        <authorList>
            <consortium name="DOE Joint Genome Institute"/>
            <person name="Kjaerbolling I."/>
            <person name="Vesth T.C."/>
            <person name="Frisvad J.C."/>
            <person name="Nybo J.L."/>
            <person name="Theobald S."/>
            <person name="Kildgaard S."/>
            <person name="Petersen T.I."/>
            <person name="Kuo A."/>
            <person name="Sato A."/>
            <person name="Lyhne E.K."/>
            <person name="Kogle M.E."/>
            <person name="Wiebenga A."/>
            <person name="Kun R.S."/>
            <person name="Lubbers R.J."/>
            <person name="Makela M.R."/>
            <person name="Barry K."/>
            <person name="Chovatia M."/>
            <person name="Clum A."/>
            <person name="Daum C."/>
            <person name="Haridas S."/>
            <person name="He G."/>
            <person name="LaButti K."/>
            <person name="Lipzen A."/>
            <person name="Mondo S."/>
            <person name="Pangilinan J."/>
            <person name="Riley R."/>
            <person name="Salamov A."/>
            <person name="Simmons B.A."/>
            <person name="Magnuson J.K."/>
            <person name="Henrissat B."/>
            <person name="Mortensen U.H."/>
            <person name="Larsen T.O."/>
            <person name="De vries R.P."/>
            <person name="Grigoriev I.V."/>
            <person name="Machida M."/>
            <person name="Baker S.E."/>
            <person name="Andersen M.R."/>
        </authorList>
    </citation>
    <scope>NUCLEOTIDE SEQUENCE [LARGE SCALE GENOMIC DNA]</scope>
    <source>
        <strain evidence="2 3">CBS 126849</strain>
    </source>
</reference>
<accession>A0A5N6EN77</accession>
<keyword evidence="1" id="KW-0812">Transmembrane</keyword>
<dbReference type="AlphaFoldDB" id="A0A5N6EN77"/>
<proteinExistence type="predicted"/>
<feature type="transmembrane region" description="Helical" evidence="1">
    <location>
        <begin position="30"/>
        <end position="52"/>
    </location>
</feature>
<organism evidence="2 3">
    <name type="scientific">Aspergillus novoparasiticus</name>
    <dbReference type="NCBI Taxonomy" id="986946"/>
    <lineage>
        <taxon>Eukaryota</taxon>
        <taxon>Fungi</taxon>
        <taxon>Dikarya</taxon>
        <taxon>Ascomycota</taxon>
        <taxon>Pezizomycotina</taxon>
        <taxon>Eurotiomycetes</taxon>
        <taxon>Eurotiomycetidae</taxon>
        <taxon>Eurotiales</taxon>
        <taxon>Aspergillaceae</taxon>
        <taxon>Aspergillus</taxon>
        <taxon>Aspergillus subgen. Circumdati</taxon>
    </lineage>
</organism>
<sequence>MMYVYRCSIEQTNFQLIRDEMYSELVFPRLALLLDLVAGLSAILCWAFCVSARLGGLV</sequence>
<gene>
    <name evidence="2" type="ORF">BDV33DRAFT_119864</name>
</gene>
<evidence type="ECO:0000313" key="3">
    <source>
        <dbReference type="Proteomes" id="UP000326799"/>
    </source>
</evidence>
<dbReference type="EMBL" id="ML733445">
    <property type="protein sequence ID" value="KAB8218858.1"/>
    <property type="molecule type" value="Genomic_DNA"/>
</dbReference>
<keyword evidence="1" id="KW-1133">Transmembrane helix</keyword>
<evidence type="ECO:0000313" key="2">
    <source>
        <dbReference type="EMBL" id="KAB8218858.1"/>
    </source>
</evidence>
<keyword evidence="3" id="KW-1185">Reference proteome</keyword>
<name>A0A5N6EN77_9EURO</name>